<sequence>MEREVKRRRKRGEVLIATYRSRAEQPRYFCLYRRVRAPEQQYEPNSSYGLDNEASREESDDRDQVSAALLHKVPDIIRKHMTHMLSRASQEQLDRTPEEDLAKAVARLDLGATSAKSRISLTGNGEYQSTDMTKRAKSESESLVLRDNSVSLLEENLASAIAQLDLGSILAKERRGFAGSSDDKNAVMTNRAKSKPDFPASLLRGNLLSLQEGLEENLASAVAQLDLNAGPGHVVEKVY</sequence>
<feature type="compositionally biased region" description="Basic and acidic residues" evidence="1">
    <location>
        <begin position="53"/>
        <end position="64"/>
    </location>
</feature>
<feature type="region of interest" description="Disordered" evidence="1">
    <location>
        <begin position="42"/>
        <end position="64"/>
    </location>
</feature>
<organism evidence="2 3">
    <name type="scientific">Neonectria punicea</name>
    <dbReference type="NCBI Taxonomy" id="979145"/>
    <lineage>
        <taxon>Eukaryota</taxon>
        <taxon>Fungi</taxon>
        <taxon>Dikarya</taxon>
        <taxon>Ascomycota</taxon>
        <taxon>Pezizomycotina</taxon>
        <taxon>Sordariomycetes</taxon>
        <taxon>Hypocreomycetidae</taxon>
        <taxon>Hypocreales</taxon>
        <taxon>Nectriaceae</taxon>
        <taxon>Neonectria</taxon>
    </lineage>
</organism>
<name>A0ABR1GZ76_9HYPO</name>
<evidence type="ECO:0000256" key="1">
    <source>
        <dbReference type="SAM" id="MobiDB-lite"/>
    </source>
</evidence>
<accession>A0ABR1GZ76</accession>
<dbReference type="Proteomes" id="UP001498476">
    <property type="component" value="Unassembled WGS sequence"/>
</dbReference>
<keyword evidence="3" id="KW-1185">Reference proteome</keyword>
<comment type="caution">
    <text evidence="2">The sequence shown here is derived from an EMBL/GenBank/DDBJ whole genome shotgun (WGS) entry which is preliminary data.</text>
</comment>
<protein>
    <submittedName>
        <fullName evidence="2">Uncharacterized protein</fullName>
    </submittedName>
</protein>
<evidence type="ECO:0000313" key="3">
    <source>
        <dbReference type="Proteomes" id="UP001498476"/>
    </source>
</evidence>
<gene>
    <name evidence="2" type="ORF">QQX98_007196</name>
</gene>
<evidence type="ECO:0000313" key="2">
    <source>
        <dbReference type="EMBL" id="KAK7413929.1"/>
    </source>
</evidence>
<reference evidence="2 3" key="1">
    <citation type="journal article" date="2025" name="Microbiol. Resour. Announc.">
        <title>Draft genome sequences for Neonectria magnoliae and Neonectria punicea, canker pathogens of Liriodendron tulipifera and Acer saccharum in West Virginia.</title>
        <authorList>
            <person name="Petronek H.M."/>
            <person name="Kasson M.T."/>
            <person name="Metheny A.M."/>
            <person name="Stauder C.M."/>
            <person name="Lovett B."/>
            <person name="Lynch S.C."/>
            <person name="Garnas J.R."/>
            <person name="Kasson L.R."/>
            <person name="Stajich J.E."/>
        </authorList>
    </citation>
    <scope>NUCLEOTIDE SEQUENCE [LARGE SCALE GENOMIC DNA]</scope>
    <source>
        <strain evidence="2 3">NRRL 64653</strain>
    </source>
</reference>
<proteinExistence type="predicted"/>
<dbReference type="EMBL" id="JAZAVJ010000115">
    <property type="protein sequence ID" value="KAK7413929.1"/>
    <property type="molecule type" value="Genomic_DNA"/>
</dbReference>